<comment type="caution">
    <text evidence="5">The sequence shown here is derived from an EMBL/GenBank/DDBJ whole genome shotgun (WGS) entry which is preliminary data.</text>
</comment>
<dbReference type="SMART" id="SM00342">
    <property type="entry name" value="HTH_ARAC"/>
    <property type="match status" value="1"/>
</dbReference>
<keyword evidence="1" id="KW-0805">Transcription regulation</keyword>
<dbReference type="PANTHER" id="PTHR46796">
    <property type="entry name" value="HTH-TYPE TRANSCRIPTIONAL ACTIVATOR RHAS-RELATED"/>
    <property type="match status" value="1"/>
</dbReference>
<dbReference type="PATRIC" id="fig|401562.3.peg.3792"/>
<reference evidence="5 6" key="1">
    <citation type="journal article" date="2016" name="Front. Microbiol.">
        <title>Genomic Resource of Rice Seed Associated Bacteria.</title>
        <authorList>
            <person name="Midha S."/>
            <person name="Bansal K."/>
            <person name="Sharma S."/>
            <person name="Kumar N."/>
            <person name="Patil P.P."/>
            <person name="Chaudhry V."/>
            <person name="Patil P.B."/>
        </authorList>
    </citation>
    <scope>NUCLEOTIDE SEQUENCE [LARGE SCALE GENOMIC DNA]</scope>
    <source>
        <strain evidence="5 6">NS226</strain>
    </source>
</reference>
<dbReference type="EMBL" id="LDPZ01000052">
    <property type="protein sequence ID" value="KTQ85882.1"/>
    <property type="molecule type" value="Genomic_DNA"/>
</dbReference>
<dbReference type="InterPro" id="IPR018060">
    <property type="entry name" value="HTH_AraC"/>
</dbReference>
<dbReference type="Gene3D" id="1.10.10.60">
    <property type="entry name" value="Homeodomain-like"/>
    <property type="match status" value="1"/>
</dbReference>
<dbReference type="Proteomes" id="UP000078272">
    <property type="component" value="Unassembled WGS sequence"/>
</dbReference>
<dbReference type="AlphaFoldDB" id="A0A175R6I7"/>
<dbReference type="InterPro" id="IPR018062">
    <property type="entry name" value="HTH_AraC-typ_CS"/>
</dbReference>
<accession>A0A175R6I7</accession>
<dbReference type="InterPro" id="IPR009057">
    <property type="entry name" value="Homeodomain-like_sf"/>
</dbReference>
<dbReference type="GO" id="GO:0043565">
    <property type="term" value="F:sequence-specific DNA binding"/>
    <property type="evidence" value="ECO:0007669"/>
    <property type="project" value="InterPro"/>
</dbReference>
<dbReference type="PROSITE" id="PS01124">
    <property type="entry name" value="HTH_ARAC_FAMILY_2"/>
    <property type="match status" value="1"/>
</dbReference>
<dbReference type="InterPro" id="IPR050204">
    <property type="entry name" value="AraC_XylS_family_regulators"/>
</dbReference>
<dbReference type="RefSeq" id="WP_058636198.1">
    <property type="nucleotide sequence ID" value="NZ_LDPZ01000052.1"/>
</dbReference>
<feature type="domain" description="HTH araC/xylS-type" evidence="4">
    <location>
        <begin position="197"/>
        <end position="297"/>
    </location>
</feature>
<sequence length="324" mass="34983">MNHPVLMERRGQFETPGEAEALRAFLAPLFDLTLMHDAPVSISCHARATGGGLVVRLDAGSLELERAVGAARRGGWDHRLVLLVSAGSCDSIVREHVQPLRWGDLALFDMARSFRLSIQRPASLVLLFLPRSTPLESLPPHGRHLPAEDVMNGLIVPPIRLLADGPAPLSPTEASALIDAIALLAQAPPPDAPDRLTDLWALLDACATNAEWPPGRMAAALGLSRTGLYRLATSEGGVSAMRQDARLRHAVMLLMDPSGPVRAVADVALASGFASPAHFSRLFRQRFSLSPLEFRTRVRDSGEARLDPRFALWLERGLNGVAPS</sequence>
<evidence type="ECO:0000256" key="2">
    <source>
        <dbReference type="ARBA" id="ARBA00023125"/>
    </source>
</evidence>
<evidence type="ECO:0000313" key="6">
    <source>
        <dbReference type="Proteomes" id="UP000078272"/>
    </source>
</evidence>
<gene>
    <name evidence="5" type="ORF">NS226_18455</name>
</gene>
<dbReference type="Pfam" id="PF12833">
    <property type="entry name" value="HTH_18"/>
    <property type="match status" value="1"/>
</dbReference>
<dbReference type="SUPFAM" id="SSF46689">
    <property type="entry name" value="Homeodomain-like"/>
    <property type="match status" value="1"/>
</dbReference>
<dbReference type="STRING" id="401562.NS365_02480"/>
<evidence type="ECO:0000313" key="5">
    <source>
        <dbReference type="EMBL" id="KTQ85882.1"/>
    </source>
</evidence>
<evidence type="ECO:0000256" key="3">
    <source>
        <dbReference type="ARBA" id="ARBA00023163"/>
    </source>
</evidence>
<dbReference type="OrthoDB" id="8004517at2"/>
<name>A0A175R6I7_9HYPH</name>
<keyword evidence="2" id="KW-0238">DNA-binding</keyword>
<organism evidence="5 6">
    <name type="scientific">Aureimonas ureilytica</name>
    <dbReference type="NCBI Taxonomy" id="401562"/>
    <lineage>
        <taxon>Bacteria</taxon>
        <taxon>Pseudomonadati</taxon>
        <taxon>Pseudomonadota</taxon>
        <taxon>Alphaproteobacteria</taxon>
        <taxon>Hyphomicrobiales</taxon>
        <taxon>Aurantimonadaceae</taxon>
        <taxon>Aureimonas</taxon>
    </lineage>
</organism>
<keyword evidence="3" id="KW-0804">Transcription</keyword>
<protein>
    <recommendedName>
        <fullName evidence="4">HTH araC/xylS-type domain-containing protein</fullName>
    </recommendedName>
</protein>
<dbReference type="InterPro" id="IPR020449">
    <property type="entry name" value="Tscrpt_reg_AraC-type_HTH"/>
</dbReference>
<dbReference type="PANTHER" id="PTHR46796:SF6">
    <property type="entry name" value="ARAC SUBFAMILY"/>
    <property type="match status" value="1"/>
</dbReference>
<dbReference type="PRINTS" id="PR00032">
    <property type="entry name" value="HTHARAC"/>
</dbReference>
<dbReference type="PROSITE" id="PS00041">
    <property type="entry name" value="HTH_ARAC_FAMILY_1"/>
    <property type="match status" value="1"/>
</dbReference>
<evidence type="ECO:0000256" key="1">
    <source>
        <dbReference type="ARBA" id="ARBA00023015"/>
    </source>
</evidence>
<proteinExistence type="predicted"/>
<evidence type="ECO:0000259" key="4">
    <source>
        <dbReference type="PROSITE" id="PS01124"/>
    </source>
</evidence>
<dbReference type="GO" id="GO:0003700">
    <property type="term" value="F:DNA-binding transcription factor activity"/>
    <property type="evidence" value="ECO:0007669"/>
    <property type="project" value="InterPro"/>
</dbReference>